<keyword evidence="1" id="KW-0472">Membrane</keyword>
<name>A0A095ARY6_SCHHA</name>
<gene>
    <name evidence="3" type="ORF">MS3_05463</name>
</gene>
<accession>A0A095ARY6</accession>
<protein>
    <submittedName>
        <fullName evidence="3">Uncharacterized protein</fullName>
    </submittedName>
</protein>
<dbReference type="AlphaFoldDB" id="A0A095ARY6"/>
<feature type="chain" id="PRO_5001906830" evidence="2">
    <location>
        <begin position="22"/>
        <end position="370"/>
    </location>
</feature>
<feature type="signal peptide" evidence="2">
    <location>
        <begin position="1"/>
        <end position="21"/>
    </location>
</feature>
<evidence type="ECO:0000313" key="3">
    <source>
        <dbReference type="EMBL" id="KGB37146.1"/>
    </source>
</evidence>
<keyword evidence="2" id="KW-0732">Signal</keyword>
<keyword evidence="1" id="KW-0812">Transmembrane</keyword>
<dbReference type="EMBL" id="KL250849">
    <property type="protein sequence ID" value="KGB37146.1"/>
    <property type="molecule type" value="Genomic_DNA"/>
</dbReference>
<evidence type="ECO:0000256" key="1">
    <source>
        <dbReference type="SAM" id="Phobius"/>
    </source>
</evidence>
<reference evidence="3" key="1">
    <citation type="journal article" date="2012" name="Nat. Genet.">
        <title>Whole-genome sequence of Schistosoma haematobium.</title>
        <authorList>
            <person name="Young N.D."/>
            <person name="Jex A.R."/>
            <person name="Li B."/>
            <person name="Liu S."/>
            <person name="Yang L."/>
            <person name="Xiong Z."/>
            <person name="Li Y."/>
            <person name="Cantacessi C."/>
            <person name="Hall R.S."/>
            <person name="Xu X."/>
            <person name="Chen F."/>
            <person name="Wu X."/>
            <person name="Zerlotini A."/>
            <person name="Oliveira G."/>
            <person name="Hofmann A."/>
            <person name="Zhang G."/>
            <person name="Fang X."/>
            <person name="Kang Y."/>
            <person name="Campbell B.E."/>
            <person name="Loukas A."/>
            <person name="Ranganathan S."/>
            <person name="Rollinson D."/>
            <person name="Rinaldi G."/>
            <person name="Brindley P.J."/>
            <person name="Yang H."/>
            <person name="Wang J."/>
            <person name="Wang J."/>
            <person name="Gasser R.B."/>
        </authorList>
    </citation>
    <scope>NUCLEOTIDE SEQUENCE [LARGE SCALE GENOMIC DNA]</scope>
</reference>
<organism evidence="3">
    <name type="scientific">Schistosoma haematobium</name>
    <name type="common">Blood fluke</name>
    <dbReference type="NCBI Taxonomy" id="6185"/>
    <lineage>
        <taxon>Eukaryota</taxon>
        <taxon>Metazoa</taxon>
        <taxon>Spiralia</taxon>
        <taxon>Lophotrochozoa</taxon>
        <taxon>Platyhelminthes</taxon>
        <taxon>Trematoda</taxon>
        <taxon>Digenea</taxon>
        <taxon>Strigeidida</taxon>
        <taxon>Schistosomatoidea</taxon>
        <taxon>Schistosomatidae</taxon>
        <taxon>Schistosoma</taxon>
    </lineage>
</organism>
<proteinExistence type="predicted"/>
<feature type="transmembrane region" description="Helical" evidence="1">
    <location>
        <begin position="341"/>
        <end position="361"/>
    </location>
</feature>
<keyword evidence="1" id="KW-1133">Transmembrane helix</keyword>
<evidence type="ECO:0000256" key="2">
    <source>
        <dbReference type="SAM" id="SignalP"/>
    </source>
</evidence>
<sequence length="370" mass="42764">MFHLIQSIWFISMIFLNSITNQLINKIHVTMIHEKMIFSNQSMNYSNRYYYLELIKMNQFIPIIFDDAMATTINEQETLIIRPQFQIFYYGLPFTSVEILNNGCNWMNMYQMEMIKAFNGIPVGSTIKTINNDEYLAIQWSYSGVHSNNEKNIEDHVQVVCVLYANGNISIYYKKIPNALENKVEGLMLRAGKFTEINNEVCDGIDYVENIPENMMHYKNTSINIMSDVVCQDIQNTKCPIIGCNVKSNSNNTNTNKQSSFCFVCLNHTEPSDMNSNKPINKGIEVSNNESTYSTEVITEQTINNPLLPNRFSLISYELQLLQSGRNVDVDLVMRRFTISLLLPFLLIATVVCIAFPLFLYRRRAHRMIS</sequence>